<dbReference type="Proteomes" id="UP000325113">
    <property type="component" value="Unassembled WGS sequence"/>
</dbReference>
<dbReference type="Gene3D" id="3.90.660.10">
    <property type="match status" value="1"/>
</dbReference>
<dbReference type="SUPFAM" id="SSF51905">
    <property type="entry name" value="FAD/NAD(P)-binding domain"/>
    <property type="match status" value="1"/>
</dbReference>
<sequence>MSDAFVAAVMRGASRKPPKAASGRAASAAAASGGPTVDPTPQALGRALDKSQAMTAEMLYFDGRLPMVYCQERDELTAIKPPALQVDAVAWDAARQVFRVTVGVHRRLAPLSSSHGDQPFILAFRFSVGNLPVVVCRTQSFLVLRKQSASANALKKVHPNPFVPVLEDRAGPLREVQRGVLRPMRQGFVVSSRVMSGEAVASINPGLSDAGSTAASDGFGRNKRGRDDVLVAPAGLSRSASWESQDMGLLPARRAEGASREAEPQHGLPAKRPRQASGLLRSASVDTLERTATGSEAGNDGASAAVLAMATAAVAEVEPCLGALRANSAELAVDVWDKGRRPGGRMSTSVSRSSPSRRADLGAQYLTNHDRTFAPWFAEMHSNGVLERATGDIVGQHKAQAELPSYTAPGGMGSVVEAMLQGADVSAATRLVRLEAVAGDGGQQWAATAVEASGSEVCRNYDCVVLTLPVPQLLALGGSVGAALETSNIASALQGVRYSSRFALSMWWEDSDAAVLLDAVPWAGRYVSPDESASLRFISFEPRMHSSGESRPGEGGDCGTAPRAPALVAHSSVSFGAERLEEDKEAVCAELAAEVRRLIPALPDPCDVRPHKWRFSQVVTSAKDAAAAAAASGSGLETLDPAAAAWVVPGVPPLVLAGDAFAASNIEGCLRSGRAAAAAAVDAIRSASKRRC</sequence>
<feature type="compositionally biased region" description="Low complexity" evidence="1">
    <location>
        <begin position="20"/>
        <end position="34"/>
    </location>
</feature>
<comment type="caution">
    <text evidence="3">The sequence shown here is derived from an EMBL/GenBank/DDBJ whole genome shotgun (WGS) entry which is preliminary data.</text>
</comment>
<dbReference type="EMBL" id="VLTM01000009">
    <property type="protein sequence ID" value="KAA0166306.1"/>
    <property type="molecule type" value="Genomic_DNA"/>
</dbReference>
<dbReference type="AlphaFoldDB" id="A0A5A8DU44"/>
<proteinExistence type="predicted"/>
<feature type="region of interest" description="Disordered" evidence="1">
    <location>
        <begin position="254"/>
        <end position="278"/>
    </location>
</feature>
<dbReference type="GO" id="GO:0016651">
    <property type="term" value="F:oxidoreductase activity, acting on NAD(P)H"/>
    <property type="evidence" value="ECO:0007669"/>
    <property type="project" value="InterPro"/>
</dbReference>
<dbReference type="EMBL" id="VLTL01000030">
    <property type="protein sequence ID" value="KAA0168184.1"/>
    <property type="molecule type" value="Genomic_DNA"/>
</dbReference>
<dbReference type="Pfam" id="PF13450">
    <property type="entry name" value="NAD_binding_8"/>
    <property type="match status" value="1"/>
</dbReference>
<evidence type="ECO:0000313" key="3">
    <source>
        <dbReference type="EMBL" id="KAA0168184.1"/>
    </source>
</evidence>
<evidence type="ECO:0000256" key="1">
    <source>
        <dbReference type="SAM" id="MobiDB-lite"/>
    </source>
</evidence>
<protein>
    <recommendedName>
        <fullName evidence="6">Amine oxidase domain-containing protein</fullName>
    </recommendedName>
</protein>
<dbReference type="PANTHER" id="PTHR23357">
    <property type="entry name" value="RENALASE"/>
    <property type="match status" value="1"/>
</dbReference>
<dbReference type="InterPro" id="IPR040174">
    <property type="entry name" value="RNLS"/>
</dbReference>
<dbReference type="Gene3D" id="3.50.50.60">
    <property type="entry name" value="FAD/NAD(P)-binding domain"/>
    <property type="match status" value="1"/>
</dbReference>
<name>A0A5A8DU44_CAFRO</name>
<evidence type="ECO:0008006" key="6">
    <source>
        <dbReference type="Google" id="ProtNLM"/>
    </source>
</evidence>
<feature type="region of interest" description="Disordered" evidence="1">
    <location>
        <begin position="16"/>
        <end position="43"/>
    </location>
</feature>
<dbReference type="GO" id="GO:0005576">
    <property type="term" value="C:extracellular region"/>
    <property type="evidence" value="ECO:0007669"/>
    <property type="project" value="TreeGrafter"/>
</dbReference>
<reference evidence="4 5" key="1">
    <citation type="submission" date="2019-07" db="EMBL/GenBank/DDBJ databases">
        <title>Genomes of Cafeteria roenbergensis.</title>
        <authorList>
            <person name="Fischer M.G."/>
            <person name="Hackl T."/>
            <person name="Roman M."/>
        </authorList>
    </citation>
    <scope>NUCLEOTIDE SEQUENCE [LARGE SCALE GENOMIC DNA]</scope>
    <source>
        <strain evidence="2 5">Cflag</strain>
        <strain evidence="3 4">RCC970-E3</strain>
    </source>
</reference>
<accession>A0A5A8DU44</accession>
<feature type="compositionally biased region" description="Basic and acidic residues" evidence="1">
    <location>
        <begin position="254"/>
        <end position="264"/>
    </location>
</feature>
<evidence type="ECO:0000313" key="2">
    <source>
        <dbReference type="EMBL" id="KAA0166306.1"/>
    </source>
</evidence>
<evidence type="ECO:0000313" key="5">
    <source>
        <dbReference type="Proteomes" id="UP000325113"/>
    </source>
</evidence>
<dbReference type="PANTHER" id="PTHR23357:SF1">
    <property type="entry name" value="RENALASE"/>
    <property type="match status" value="1"/>
</dbReference>
<dbReference type="InterPro" id="IPR036188">
    <property type="entry name" value="FAD/NAD-bd_sf"/>
</dbReference>
<gene>
    <name evidence="3" type="ORF">FNF28_02602</name>
    <name evidence="2" type="ORF">FNF31_01530</name>
</gene>
<organism evidence="3 4">
    <name type="scientific">Cafeteria roenbergensis</name>
    <name type="common">Marine flagellate</name>
    <dbReference type="NCBI Taxonomy" id="33653"/>
    <lineage>
        <taxon>Eukaryota</taxon>
        <taxon>Sar</taxon>
        <taxon>Stramenopiles</taxon>
        <taxon>Bigyra</taxon>
        <taxon>Opalozoa</taxon>
        <taxon>Bicosoecida</taxon>
        <taxon>Cafeteriaceae</taxon>
        <taxon>Cafeteria</taxon>
    </lineage>
</organism>
<dbReference type="Proteomes" id="UP000324907">
    <property type="component" value="Unassembled WGS sequence"/>
</dbReference>
<evidence type="ECO:0000313" key="4">
    <source>
        <dbReference type="Proteomes" id="UP000324907"/>
    </source>
</evidence>